<name>A0A8X7V680_BRACI</name>
<dbReference type="AlphaFoldDB" id="A0A8X7V680"/>
<proteinExistence type="predicted"/>
<evidence type="ECO:0000313" key="3">
    <source>
        <dbReference type="Proteomes" id="UP000886595"/>
    </source>
</evidence>
<comment type="caution">
    <text evidence="2">The sequence shown here is derived from an EMBL/GenBank/DDBJ whole genome shotgun (WGS) entry which is preliminary data.</text>
</comment>
<feature type="compositionally biased region" description="Basic and acidic residues" evidence="1">
    <location>
        <begin position="1"/>
        <end position="24"/>
    </location>
</feature>
<feature type="region of interest" description="Disordered" evidence="1">
    <location>
        <begin position="1"/>
        <end position="53"/>
    </location>
</feature>
<protein>
    <submittedName>
        <fullName evidence="2">Uncharacterized protein</fullName>
    </submittedName>
</protein>
<gene>
    <name evidence="2" type="ORF">Bca52824_031037</name>
</gene>
<reference evidence="2 3" key="1">
    <citation type="submission" date="2020-02" db="EMBL/GenBank/DDBJ databases">
        <authorList>
            <person name="Ma Q."/>
            <person name="Huang Y."/>
            <person name="Song X."/>
            <person name="Pei D."/>
        </authorList>
    </citation>
    <scope>NUCLEOTIDE SEQUENCE [LARGE SCALE GENOMIC DNA]</scope>
    <source>
        <strain evidence="2">Sxm20200214</strain>
        <tissue evidence="2">Leaf</tissue>
    </source>
</reference>
<evidence type="ECO:0000313" key="2">
    <source>
        <dbReference type="EMBL" id="KAG2302386.1"/>
    </source>
</evidence>
<organism evidence="2 3">
    <name type="scientific">Brassica carinata</name>
    <name type="common">Ethiopian mustard</name>
    <name type="synonym">Abyssinian cabbage</name>
    <dbReference type="NCBI Taxonomy" id="52824"/>
    <lineage>
        <taxon>Eukaryota</taxon>
        <taxon>Viridiplantae</taxon>
        <taxon>Streptophyta</taxon>
        <taxon>Embryophyta</taxon>
        <taxon>Tracheophyta</taxon>
        <taxon>Spermatophyta</taxon>
        <taxon>Magnoliopsida</taxon>
        <taxon>eudicotyledons</taxon>
        <taxon>Gunneridae</taxon>
        <taxon>Pentapetalae</taxon>
        <taxon>rosids</taxon>
        <taxon>malvids</taxon>
        <taxon>Brassicales</taxon>
        <taxon>Brassicaceae</taxon>
        <taxon>Brassiceae</taxon>
        <taxon>Brassica</taxon>
    </lineage>
</organism>
<evidence type="ECO:0000256" key="1">
    <source>
        <dbReference type="SAM" id="MobiDB-lite"/>
    </source>
</evidence>
<accession>A0A8X7V680</accession>
<dbReference type="EMBL" id="JAAMPC010000007">
    <property type="protein sequence ID" value="KAG2302386.1"/>
    <property type="molecule type" value="Genomic_DNA"/>
</dbReference>
<sequence length="108" mass="12411">MRTEEGMEPEKSPTRSSTERRNKENGFGSNIGGGTNNLNKLIPGPKKKKKKKPSLLPKVFMLSSKKSHKLIPFFFSTKHFRFVFLKPTTIQEMRLAITFPCMNFVDFT</sequence>
<dbReference type="Proteomes" id="UP000886595">
    <property type="component" value="Unassembled WGS sequence"/>
</dbReference>
<keyword evidence="3" id="KW-1185">Reference proteome</keyword>